<dbReference type="Gene3D" id="2.40.360.20">
    <property type="match status" value="1"/>
</dbReference>
<dbReference type="SUPFAM" id="SSF82171">
    <property type="entry name" value="DPP6 N-terminal domain-like"/>
    <property type="match status" value="1"/>
</dbReference>
<keyword evidence="5" id="KW-1185">Reference proteome</keyword>
<keyword evidence="1" id="KW-0378">Hydrolase</keyword>
<feature type="chain" id="PRO_5016710442" evidence="2">
    <location>
        <begin position="21"/>
        <end position="892"/>
    </location>
</feature>
<dbReference type="InterPro" id="IPR001375">
    <property type="entry name" value="Peptidase_S9_cat"/>
</dbReference>
<comment type="caution">
    <text evidence="4">The sequence shown here is derived from an EMBL/GenBank/DDBJ whole genome shotgun (WGS) entry which is preliminary data.</text>
</comment>
<reference evidence="4 5" key="1">
    <citation type="submission" date="2018-06" db="EMBL/GenBank/DDBJ databases">
        <title>Chryseolinea flavus sp. nov., a member of the phylum Bacteroidetes isolated from soil.</title>
        <authorList>
            <person name="Li Y."/>
            <person name="Wang J."/>
        </authorList>
    </citation>
    <scope>NUCLEOTIDE SEQUENCE [LARGE SCALE GENOMIC DNA]</scope>
    <source>
        <strain evidence="4 5">SDU1-6</strain>
    </source>
</reference>
<keyword evidence="2" id="KW-0732">Signal</keyword>
<dbReference type="GO" id="GO:0004252">
    <property type="term" value="F:serine-type endopeptidase activity"/>
    <property type="evidence" value="ECO:0007669"/>
    <property type="project" value="TreeGrafter"/>
</dbReference>
<dbReference type="InterPro" id="IPR021457">
    <property type="entry name" value="DUF3108"/>
</dbReference>
<dbReference type="SUPFAM" id="SSF53474">
    <property type="entry name" value="alpha/beta-Hydrolases"/>
    <property type="match status" value="1"/>
</dbReference>
<gene>
    <name evidence="4" type="ORF">DQQ10_05125</name>
</gene>
<dbReference type="PANTHER" id="PTHR42776">
    <property type="entry name" value="SERINE PEPTIDASE S9 FAMILY MEMBER"/>
    <property type="match status" value="1"/>
</dbReference>
<organism evidence="4 5">
    <name type="scientific">Pseudochryseolinea flava</name>
    <dbReference type="NCBI Taxonomy" id="2059302"/>
    <lineage>
        <taxon>Bacteria</taxon>
        <taxon>Pseudomonadati</taxon>
        <taxon>Bacteroidota</taxon>
        <taxon>Cytophagia</taxon>
        <taxon>Cytophagales</taxon>
        <taxon>Fulvivirgaceae</taxon>
        <taxon>Pseudochryseolinea</taxon>
    </lineage>
</organism>
<dbReference type="RefSeq" id="WP_112745682.1">
    <property type="nucleotide sequence ID" value="NZ_QMFY01000001.1"/>
</dbReference>
<evidence type="ECO:0000256" key="2">
    <source>
        <dbReference type="SAM" id="SignalP"/>
    </source>
</evidence>
<name>A0A364YCS8_9BACT</name>
<sequence length="892" mass="98844">MKKILIIALLVALVIQLSQAQKKNATKEPQLIDRELFFDNPEISGGQLSPDGTMITFLKVHKGKLNIWVKKFDEPFESAKPITADTLRPIGGYFWTDDSKFVLYAQDKGGNENFNVYAVDPKAPIESGSGAPPSRNLTPIEGVRTIIYNVSRKNPDLLWVGLNNRDKAWHDLYKLEISTGKLTLLKENKDRLTGYFFDWDENLRLATRSADDGSTEILAATESGFNKIFECTALESCFPSGFFDKENKSFYLQSNKGDQEDLTKLYLMDPSSKAIKLVEGDPLKKVDFGGVSVSAITREIQYTTYTDAKTRWYFKNKDAESHYKFLQSKFPGKEIGFASFTKDEKKALIVAYSDDDPGSVYFYDKTSKKVIKQYTPRPKLQSLPLAKMEPITYKSSDGLEIPGYLVLPLGKAPKNLPTIVVPHGGPWGRDTWGFNSFAQFFANRGYAVLLPNFRASTGFGKKFLNAGNKEWGQKMQDDITWGVKHLIAKGIADPKNVGIMGGSYGGYATLAGLAFTPDVYAAGVSVVGPSNLITLLGSIPPYWEAIRKTFYLRMGDPSTPEGKALLEKQSPLFSASKIKAPLLVVQGANDPRVKKHESDQIVVALRDLGRDVEYLCAQDEGHGFRNADNTMAMLAYAEKFFAKHLGGRYQESMKADVSKKLEQMLVDVKTVKLADAGSAKVETPKFTSDLRAEKSNYVFTFSGGGQKMAMNMTRDVKLENGKWIVTDAVTSPQFSVSDQNVFEPKTLKATHRSIKQGPINIEVDYTESGATGTTDMNGVKKNINASFEKHVLSDGAGLDLLIARMPIKENFATVIEVYDGSKDKIKRLNVKVVAKESVTVPAGTFEAYKIEVAQVDGPEKFTSWMGTKDLNMIKSEGLVPEMPNASITVELK</sequence>
<dbReference type="AlphaFoldDB" id="A0A364YCS8"/>
<evidence type="ECO:0000313" key="4">
    <source>
        <dbReference type="EMBL" id="RAW03468.1"/>
    </source>
</evidence>
<feature type="domain" description="Peptidase S9 prolyl oligopeptidase catalytic" evidence="3">
    <location>
        <begin position="432"/>
        <end position="647"/>
    </location>
</feature>
<dbReference type="EMBL" id="QMFY01000001">
    <property type="protein sequence ID" value="RAW03468.1"/>
    <property type="molecule type" value="Genomic_DNA"/>
</dbReference>
<evidence type="ECO:0000256" key="1">
    <source>
        <dbReference type="ARBA" id="ARBA00022801"/>
    </source>
</evidence>
<feature type="signal peptide" evidence="2">
    <location>
        <begin position="1"/>
        <end position="20"/>
    </location>
</feature>
<proteinExistence type="predicted"/>
<dbReference type="Pfam" id="PF11306">
    <property type="entry name" value="DUF3108"/>
    <property type="match status" value="1"/>
</dbReference>
<dbReference type="Gene3D" id="3.40.50.1820">
    <property type="entry name" value="alpha/beta hydrolase"/>
    <property type="match status" value="1"/>
</dbReference>
<dbReference type="OrthoDB" id="9812921at2"/>
<dbReference type="PANTHER" id="PTHR42776:SF27">
    <property type="entry name" value="DIPEPTIDYL PEPTIDASE FAMILY MEMBER 6"/>
    <property type="match status" value="1"/>
</dbReference>
<dbReference type="Proteomes" id="UP000251889">
    <property type="component" value="Unassembled WGS sequence"/>
</dbReference>
<dbReference type="InterPro" id="IPR029058">
    <property type="entry name" value="AB_hydrolase_fold"/>
</dbReference>
<evidence type="ECO:0000313" key="5">
    <source>
        <dbReference type="Proteomes" id="UP000251889"/>
    </source>
</evidence>
<dbReference type="InterPro" id="IPR011042">
    <property type="entry name" value="6-blade_b-propeller_TolB-like"/>
</dbReference>
<protein>
    <submittedName>
        <fullName evidence="4">S9 family peptidase</fullName>
    </submittedName>
</protein>
<evidence type="ECO:0000259" key="3">
    <source>
        <dbReference type="Pfam" id="PF00326"/>
    </source>
</evidence>
<accession>A0A364YCS8</accession>
<dbReference type="GO" id="GO:0006508">
    <property type="term" value="P:proteolysis"/>
    <property type="evidence" value="ECO:0007669"/>
    <property type="project" value="InterPro"/>
</dbReference>
<dbReference type="Pfam" id="PF00326">
    <property type="entry name" value="Peptidase_S9"/>
    <property type="match status" value="1"/>
</dbReference>
<dbReference type="Gene3D" id="2.120.10.30">
    <property type="entry name" value="TolB, C-terminal domain"/>
    <property type="match status" value="1"/>
</dbReference>